<name>A0A9P1BQ25_9DINO</name>
<dbReference type="EMBL" id="CAMXCT030000229">
    <property type="protein sequence ID" value="CAL4763193.1"/>
    <property type="molecule type" value="Genomic_DNA"/>
</dbReference>
<comment type="caution">
    <text evidence="3">The sequence shown here is derived from an EMBL/GenBank/DDBJ whole genome shotgun (WGS) entry which is preliminary data.</text>
</comment>
<accession>A0A9P1BQ25</accession>
<proteinExistence type="predicted"/>
<dbReference type="EMBL" id="CAMXCT020000229">
    <property type="protein sequence ID" value="CAL1129256.1"/>
    <property type="molecule type" value="Genomic_DNA"/>
</dbReference>
<feature type="domain" description="Aminoglycoside phosphotransferase" evidence="2">
    <location>
        <begin position="246"/>
        <end position="402"/>
    </location>
</feature>
<dbReference type="Pfam" id="PF01636">
    <property type="entry name" value="APH"/>
    <property type="match status" value="1"/>
</dbReference>
<keyword evidence="5" id="KW-1185">Reference proteome</keyword>
<feature type="compositionally biased region" description="Low complexity" evidence="1">
    <location>
        <begin position="124"/>
        <end position="140"/>
    </location>
</feature>
<reference evidence="4 5" key="2">
    <citation type="submission" date="2024-05" db="EMBL/GenBank/DDBJ databases">
        <authorList>
            <person name="Chen Y."/>
            <person name="Shah S."/>
            <person name="Dougan E. K."/>
            <person name="Thang M."/>
            <person name="Chan C."/>
        </authorList>
    </citation>
    <scope>NUCLEOTIDE SEQUENCE [LARGE SCALE GENOMIC DNA]</scope>
</reference>
<reference evidence="3" key="1">
    <citation type="submission" date="2022-10" db="EMBL/GenBank/DDBJ databases">
        <authorList>
            <person name="Chen Y."/>
            <person name="Dougan E. K."/>
            <person name="Chan C."/>
            <person name="Rhodes N."/>
            <person name="Thang M."/>
        </authorList>
    </citation>
    <scope>NUCLEOTIDE SEQUENCE</scope>
</reference>
<dbReference type="EMBL" id="CAMXCT010000229">
    <property type="protein sequence ID" value="CAI3975881.1"/>
    <property type="molecule type" value="Genomic_DNA"/>
</dbReference>
<dbReference type="OrthoDB" id="414097at2759"/>
<organism evidence="3">
    <name type="scientific">Cladocopium goreaui</name>
    <dbReference type="NCBI Taxonomy" id="2562237"/>
    <lineage>
        <taxon>Eukaryota</taxon>
        <taxon>Sar</taxon>
        <taxon>Alveolata</taxon>
        <taxon>Dinophyceae</taxon>
        <taxon>Suessiales</taxon>
        <taxon>Symbiodiniaceae</taxon>
        <taxon>Cladocopium</taxon>
    </lineage>
</organism>
<evidence type="ECO:0000256" key="1">
    <source>
        <dbReference type="SAM" id="MobiDB-lite"/>
    </source>
</evidence>
<sequence length="510" mass="56111">MSRPCFLQQSSPAGRKWQDVLQDLQPCADKAGFLAGDWGNCLVEATEQEHTKGNYGQAGQVIDFLTSRGHRGYEKAADKLERLTHRAMRTGGIHRQPHSDLDPQAWAPKREAQEAGGPEPRAVSQSSSSRSSSSSDSSGSGSSGGRKLDPETKALCRSAPDHARIGSSLEQCVQDLPMDVIVEFTQRGTSVASAKRLKSSFHSTWLVEVSPGMIQDGKSYDRVIIQILGSQVGDQPLSLHISGNQIVKAMHLARRAGVRVPDVLFTGSCGTQLGTLDFIVQEYILTQTVEDVVKAPREEWHRIEGEVTTKLKAQRIGREDAAPVLVFESLAEYLAWFQNLVPPALRFIGEAIDQFARGVEHRPTSPALLHQDINCGNLLTSAVSQAWQLDAVIDWESAVVAPSDLLCRPREDKWRIAMDFGELAKGAWLAGCMADKTLPRCDLEALVENYTRAAKKLETRRLVRYQSWASLVETCQRVSVRKGEANNARAASSGTLLRSFTPRTDEQIQS</sequence>
<dbReference type="InterPro" id="IPR002575">
    <property type="entry name" value="Aminoglycoside_PTrfase"/>
</dbReference>
<dbReference type="AlphaFoldDB" id="A0A9P1BQ25"/>
<dbReference type="Proteomes" id="UP001152797">
    <property type="component" value="Unassembled WGS sequence"/>
</dbReference>
<dbReference type="SUPFAM" id="SSF56112">
    <property type="entry name" value="Protein kinase-like (PK-like)"/>
    <property type="match status" value="1"/>
</dbReference>
<evidence type="ECO:0000259" key="2">
    <source>
        <dbReference type="Pfam" id="PF01636"/>
    </source>
</evidence>
<dbReference type="InterPro" id="IPR011009">
    <property type="entry name" value="Kinase-like_dom_sf"/>
</dbReference>
<feature type="region of interest" description="Disordered" evidence="1">
    <location>
        <begin position="89"/>
        <end position="151"/>
    </location>
</feature>
<evidence type="ECO:0000313" key="4">
    <source>
        <dbReference type="EMBL" id="CAL4763193.1"/>
    </source>
</evidence>
<evidence type="ECO:0000313" key="3">
    <source>
        <dbReference type="EMBL" id="CAI3975881.1"/>
    </source>
</evidence>
<gene>
    <name evidence="3" type="ORF">C1SCF055_LOCUS4156</name>
</gene>
<protein>
    <submittedName>
        <fullName evidence="4">Aminoglycoside phosphotransferase domain-containing protein</fullName>
    </submittedName>
</protein>
<evidence type="ECO:0000313" key="5">
    <source>
        <dbReference type="Proteomes" id="UP001152797"/>
    </source>
</evidence>